<gene>
    <name evidence="2" type="ORF">EDD40_7543</name>
</gene>
<dbReference type="AlphaFoldDB" id="A0A3N1HIC3"/>
<keyword evidence="1" id="KW-0812">Transmembrane</keyword>
<dbReference type="Proteomes" id="UP000268727">
    <property type="component" value="Unassembled WGS sequence"/>
</dbReference>
<dbReference type="RefSeq" id="WP_170185351.1">
    <property type="nucleotide sequence ID" value="NZ_RJKM01000001.1"/>
</dbReference>
<protein>
    <submittedName>
        <fullName evidence="2">Uncharacterized protein</fullName>
    </submittedName>
</protein>
<reference evidence="2 3" key="1">
    <citation type="submission" date="2018-11" db="EMBL/GenBank/DDBJ databases">
        <title>Sequencing the genomes of 1000 actinobacteria strains.</title>
        <authorList>
            <person name="Klenk H.-P."/>
        </authorList>
    </citation>
    <scope>NUCLEOTIDE SEQUENCE [LARGE SCALE GENOMIC DNA]</scope>
    <source>
        <strain evidence="2 3">DSM 44231</strain>
    </source>
</reference>
<comment type="caution">
    <text evidence="2">The sequence shown here is derived from an EMBL/GenBank/DDBJ whole genome shotgun (WGS) entry which is preliminary data.</text>
</comment>
<accession>A0A3N1HIC3</accession>
<evidence type="ECO:0000313" key="3">
    <source>
        <dbReference type="Proteomes" id="UP000268727"/>
    </source>
</evidence>
<evidence type="ECO:0000256" key="1">
    <source>
        <dbReference type="SAM" id="Phobius"/>
    </source>
</evidence>
<dbReference type="EMBL" id="RJKM01000001">
    <property type="protein sequence ID" value="ROP42052.1"/>
    <property type="molecule type" value="Genomic_DNA"/>
</dbReference>
<proteinExistence type="predicted"/>
<organism evidence="2 3">
    <name type="scientific">Saccharothrix texasensis</name>
    <dbReference type="NCBI Taxonomy" id="103734"/>
    <lineage>
        <taxon>Bacteria</taxon>
        <taxon>Bacillati</taxon>
        <taxon>Actinomycetota</taxon>
        <taxon>Actinomycetes</taxon>
        <taxon>Pseudonocardiales</taxon>
        <taxon>Pseudonocardiaceae</taxon>
        <taxon>Saccharothrix</taxon>
    </lineage>
</organism>
<sequence>MYFVVLVLLVAMVLAAVGLMVGMFVKDKPLYGALGLGVLTGPGALLALAHMAVA</sequence>
<keyword evidence="1" id="KW-0472">Membrane</keyword>
<feature type="transmembrane region" description="Helical" evidence="1">
    <location>
        <begin position="31"/>
        <end position="53"/>
    </location>
</feature>
<keyword evidence="1" id="KW-1133">Transmembrane helix</keyword>
<evidence type="ECO:0000313" key="2">
    <source>
        <dbReference type="EMBL" id="ROP42052.1"/>
    </source>
</evidence>
<name>A0A3N1HIC3_9PSEU</name>
<keyword evidence="3" id="KW-1185">Reference proteome</keyword>